<gene>
    <name evidence="2" type="ORF">LX70_00055</name>
</gene>
<sequence>MRYVLPVLALLAAPAKAEEVDLELLLLVDVSRSMSASELELQRQGYVEALRSDAVAAALGRALTGRMALAYVEWAGETRRRVIQDWRLIESRDDLLAVADLLETDRTTRQSRTSITAALRFGAGYFDDNGFEGMRRVIDISGDGPNNQGGLVTAARDAVVAQGITVNGLPLMTEDGSFMRIDDLDRYYELCVIGGPGAFVMPVTGWEDFAEAVTRKLVLEIAGAPVERVIPVQAAAAYDCEIGEKMWRRMRMDSDF</sequence>
<dbReference type="OrthoDB" id="9792179at2"/>
<reference evidence="2 3" key="1">
    <citation type="submission" date="2018-02" db="EMBL/GenBank/DDBJ databases">
        <title>Genomic Encyclopedia of Archaeal and Bacterial Type Strains, Phase II (KMG-II): from individual species to whole genera.</title>
        <authorList>
            <person name="Goeker M."/>
        </authorList>
    </citation>
    <scope>NUCLEOTIDE SEQUENCE [LARGE SCALE GENOMIC DNA]</scope>
    <source>
        <strain evidence="2 3">DSM 18921</strain>
    </source>
</reference>
<evidence type="ECO:0000313" key="2">
    <source>
        <dbReference type="EMBL" id="PQV58248.1"/>
    </source>
</evidence>
<dbReference type="SUPFAM" id="SSF53300">
    <property type="entry name" value="vWA-like"/>
    <property type="match status" value="1"/>
</dbReference>
<protein>
    <submittedName>
        <fullName evidence="2">Uncharacterized protein DUF1194</fullName>
    </submittedName>
</protein>
<dbReference type="RefSeq" id="WP_105512551.1">
    <property type="nucleotide sequence ID" value="NZ_PVEP01000001.1"/>
</dbReference>
<organism evidence="2 3">
    <name type="scientific">Albidovulum denitrificans</name>
    <dbReference type="NCBI Taxonomy" id="404881"/>
    <lineage>
        <taxon>Bacteria</taxon>
        <taxon>Pseudomonadati</taxon>
        <taxon>Pseudomonadota</taxon>
        <taxon>Alphaproteobacteria</taxon>
        <taxon>Rhodobacterales</taxon>
        <taxon>Paracoccaceae</taxon>
        <taxon>Albidovulum</taxon>
    </lineage>
</organism>
<dbReference type="InterPro" id="IPR002035">
    <property type="entry name" value="VWF_A"/>
</dbReference>
<dbReference type="PROSITE" id="PS50234">
    <property type="entry name" value="VWFA"/>
    <property type="match status" value="1"/>
</dbReference>
<dbReference type="EMBL" id="PVEP01000001">
    <property type="protein sequence ID" value="PQV58248.1"/>
    <property type="molecule type" value="Genomic_DNA"/>
</dbReference>
<dbReference type="InterPro" id="IPR036465">
    <property type="entry name" value="vWFA_dom_sf"/>
</dbReference>
<evidence type="ECO:0000313" key="3">
    <source>
        <dbReference type="Proteomes" id="UP000238338"/>
    </source>
</evidence>
<proteinExistence type="predicted"/>
<dbReference type="Gene3D" id="3.40.50.410">
    <property type="entry name" value="von Willebrand factor, type A domain"/>
    <property type="match status" value="1"/>
</dbReference>
<comment type="caution">
    <text evidence="2">The sequence shown here is derived from an EMBL/GenBank/DDBJ whole genome shotgun (WGS) entry which is preliminary data.</text>
</comment>
<evidence type="ECO:0000259" key="1">
    <source>
        <dbReference type="PROSITE" id="PS50234"/>
    </source>
</evidence>
<dbReference type="Pfam" id="PF06707">
    <property type="entry name" value="DUF1194"/>
    <property type="match status" value="1"/>
</dbReference>
<keyword evidence="3" id="KW-1185">Reference proteome</keyword>
<dbReference type="Proteomes" id="UP000238338">
    <property type="component" value="Unassembled WGS sequence"/>
</dbReference>
<dbReference type="InterPro" id="IPR010607">
    <property type="entry name" value="DUF1194"/>
</dbReference>
<accession>A0A2S8SC06</accession>
<name>A0A2S8SC06_9RHOB</name>
<feature type="domain" description="VWFA" evidence="1">
    <location>
        <begin position="23"/>
        <end position="221"/>
    </location>
</feature>
<dbReference type="AlphaFoldDB" id="A0A2S8SC06"/>